<accession>A0A5S3PLI6</accession>
<proteinExistence type="predicted"/>
<dbReference type="OrthoDB" id="1201225at2"/>
<dbReference type="Gene3D" id="2.60.40.1120">
    <property type="entry name" value="Carboxypeptidase-like, regulatory domain"/>
    <property type="match status" value="1"/>
</dbReference>
<gene>
    <name evidence="2" type="ORF">FEE95_18865</name>
</gene>
<keyword evidence="2" id="KW-0121">Carboxypeptidase</keyword>
<evidence type="ECO:0000313" key="3">
    <source>
        <dbReference type="Proteomes" id="UP000310314"/>
    </source>
</evidence>
<dbReference type="AlphaFoldDB" id="A0A5S3PLI6"/>
<organism evidence="2 3">
    <name type="scientific">Maribacter algarum</name>
    <name type="common">ex Zhang et al. 2020</name>
    <dbReference type="NCBI Taxonomy" id="2578118"/>
    <lineage>
        <taxon>Bacteria</taxon>
        <taxon>Pseudomonadati</taxon>
        <taxon>Bacteroidota</taxon>
        <taxon>Flavobacteriia</taxon>
        <taxon>Flavobacteriales</taxon>
        <taxon>Flavobacteriaceae</taxon>
        <taxon>Maribacter</taxon>
    </lineage>
</organism>
<dbReference type="InterPro" id="IPR008969">
    <property type="entry name" value="CarboxyPept-like_regulatory"/>
</dbReference>
<keyword evidence="3" id="KW-1185">Reference proteome</keyword>
<dbReference type="Proteomes" id="UP000310314">
    <property type="component" value="Unassembled WGS sequence"/>
</dbReference>
<dbReference type="RefSeq" id="WP_138659594.1">
    <property type="nucleotide sequence ID" value="NZ_VATY01000005.1"/>
</dbReference>
<evidence type="ECO:0000256" key="1">
    <source>
        <dbReference type="SAM" id="SignalP"/>
    </source>
</evidence>
<dbReference type="Pfam" id="PF13715">
    <property type="entry name" value="CarbopepD_reg_2"/>
    <property type="match status" value="1"/>
</dbReference>
<dbReference type="SUPFAM" id="SSF49464">
    <property type="entry name" value="Carboxypeptidase regulatory domain-like"/>
    <property type="match status" value="1"/>
</dbReference>
<sequence>MQKRTYPFLVFVVIFLVSWHAQAQERDFISGKLMDSKTNEPVVFANIRIKDRALGIITNVDGSFKIPLIYKEYGDIIEISSMGYQTKEIGISQLVQDKLNILTIDPSAIDLQEAVVKGKRKRNLTAKQIVQKAIDAIPRNYPSTSFSTVGYYRDYQFKDQEYINLNEGILEVFDQGFDQLDDGTTETRLFNFGLNRDFKQDSLARMPYDYQTNKKVIRKAHLDAYGGNEFRILRIHDAIRNYNVGSYDFIGALKTDLLKNHSFLRSKDTNIDDEELYGIKFWVRYVDYSAHGMIYISKTDYSIYKLTYTMYDETKRIKSKEKNKHGHRQKAIFDIVTDYKKMDQKMYLNYISFHNSFEVRKPPKFVLDSTLVNAPGAYCMLYFNNPVDSISAIKPKNYDFFFKQRKFGIEKIEAFQDSVKLYVDPSFKKAMAIYRGEMSTLFRKERSEEIEALFEINAKKIIDVDGNLLNDPQIFDYLQYREFFAQRVKPDSRAPLDDQFMDKRKPIFENQPMTKPKEYKEYWMNTPLQKNVN</sequence>
<dbReference type="EMBL" id="VATY01000005">
    <property type="protein sequence ID" value="TMM53134.1"/>
    <property type="molecule type" value="Genomic_DNA"/>
</dbReference>
<keyword evidence="2" id="KW-0378">Hydrolase</keyword>
<feature type="chain" id="PRO_5024280323" evidence="1">
    <location>
        <begin position="24"/>
        <end position="533"/>
    </location>
</feature>
<dbReference type="GO" id="GO:0004180">
    <property type="term" value="F:carboxypeptidase activity"/>
    <property type="evidence" value="ECO:0007669"/>
    <property type="project" value="UniProtKB-KW"/>
</dbReference>
<reference evidence="2 3" key="1">
    <citation type="submission" date="2019-05" db="EMBL/GenBank/DDBJ databases">
        <authorList>
            <person name="Zhang J.-Y."/>
            <person name="Feg X."/>
            <person name="Du Z.-J."/>
        </authorList>
    </citation>
    <scope>NUCLEOTIDE SEQUENCE [LARGE SCALE GENOMIC DNA]</scope>
    <source>
        <strain evidence="2 3">RZ26</strain>
    </source>
</reference>
<keyword evidence="2" id="KW-0645">Protease</keyword>
<protein>
    <submittedName>
        <fullName evidence="2">Carboxypeptidase-like regulatory domain-containing protein</fullName>
    </submittedName>
</protein>
<comment type="caution">
    <text evidence="2">The sequence shown here is derived from an EMBL/GenBank/DDBJ whole genome shotgun (WGS) entry which is preliminary data.</text>
</comment>
<name>A0A5S3PLI6_9FLAO</name>
<feature type="signal peptide" evidence="1">
    <location>
        <begin position="1"/>
        <end position="23"/>
    </location>
</feature>
<evidence type="ECO:0000313" key="2">
    <source>
        <dbReference type="EMBL" id="TMM53134.1"/>
    </source>
</evidence>
<keyword evidence="1" id="KW-0732">Signal</keyword>